<dbReference type="eggNOG" id="ENOG5031ZQE">
    <property type="taxonomic scope" value="Bacteria"/>
</dbReference>
<reference evidence="1 2" key="1">
    <citation type="submission" date="2012-06" db="EMBL/GenBank/DDBJ databases">
        <title>Finished chromosome of genome of Cylindrospermum stagnale PCC 7417.</title>
        <authorList>
            <consortium name="US DOE Joint Genome Institute"/>
            <person name="Gugger M."/>
            <person name="Coursin T."/>
            <person name="Rippka R."/>
            <person name="Tandeau De Marsac N."/>
            <person name="Huntemann M."/>
            <person name="Wei C.-L."/>
            <person name="Han J."/>
            <person name="Detter J.C."/>
            <person name="Han C."/>
            <person name="Tapia R."/>
            <person name="Chen A."/>
            <person name="Kyrpides N."/>
            <person name="Mavromatis K."/>
            <person name="Markowitz V."/>
            <person name="Szeto E."/>
            <person name="Ivanova N."/>
            <person name="Pagani I."/>
            <person name="Pati A."/>
            <person name="Goodwin L."/>
            <person name="Nordberg H.P."/>
            <person name="Cantor M.N."/>
            <person name="Hua S.X."/>
            <person name="Woyke T."/>
            <person name="Kerfeld C.A."/>
        </authorList>
    </citation>
    <scope>NUCLEOTIDE SEQUENCE [LARGE SCALE GENOMIC DNA]</scope>
    <source>
        <strain evidence="1 2">PCC 7417</strain>
    </source>
</reference>
<dbReference type="RefSeq" id="WP_015208789.1">
    <property type="nucleotide sequence ID" value="NC_019757.1"/>
</dbReference>
<evidence type="ECO:0000313" key="2">
    <source>
        <dbReference type="Proteomes" id="UP000010475"/>
    </source>
</evidence>
<evidence type="ECO:0000313" key="1">
    <source>
        <dbReference type="EMBL" id="AFZ25541.1"/>
    </source>
</evidence>
<sequence length="137" mass="15754">MIKFANCFSEYAPLQIEILIQEKNSEGWRPYKMALVLDEKGNKLVEFEHTLSVECIERWQSGLSDIASQKIEEFNFEPLEPAFSVNISRLDSERVEMLWIVDISYVQGGPATETGVGFKIYVETDEVKKTVVELMKL</sequence>
<dbReference type="Proteomes" id="UP000010475">
    <property type="component" value="Chromosome"/>
</dbReference>
<proteinExistence type="predicted"/>
<dbReference type="AlphaFoldDB" id="K9X0G0"/>
<keyword evidence="2" id="KW-1185">Reference proteome</keyword>
<name>K9X0G0_9NOST</name>
<dbReference type="EMBL" id="CP003642">
    <property type="protein sequence ID" value="AFZ25541.1"/>
    <property type="molecule type" value="Genomic_DNA"/>
</dbReference>
<dbReference type="STRING" id="56107.Cylst_3391"/>
<accession>K9X0G0</accession>
<dbReference type="OrthoDB" id="10004463at2"/>
<dbReference type="HOGENOM" id="CLU_1861885_0_0_3"/>
<organism evidence="1 2">
    <name type="scientific">Cylindrospermum stagnale PCC 7417</name>
    <dbReference type="NCBI Taxonomy" id="56107"/>
    <lineage>
        <taxon>Bacteria</taxon>
        <taxon>Bacillati</taxon>
        <taxon>Cyanobacteriota</taxon>
        <taxon>Cyanophyceae</taxon>
        <taxon>Nostocales</taxon>
        <taxon>Nostocaceae</taxon>
        <taxon>Cylindrospermum</taxon>
    </lineage>
</organism>
<dbReference type="KEGG" id="csg:Cylst_3391"/>
<protein>
    <submittedName>
        <fullName evidence="1">Uncharacterized protein</fullName>
    </submittedName>
</protein>
<gene>
    <name evidence="1" type="ORF">Cylst_3391</name>
</gene>